<evidence type="ECO:0000313" key="2">
    <source>
        <dbReference type="EMBL" id="KAF9068283.1"/>
    </source>
</evidence>
<feature type="region of interest" description="Disordered" evidence="1">
    <location>
        <begin position="124"/>
        <end position="168"/>
    </location>
</feature>
<feature type="compositionally biased region" description="Low complexity" evidence="1">
    <location>
        <begin position="38"/>
        <end position="49"/>
    </location>
</feature>
<dbReference type="OrthoDB" id="3028765at2759"/>
<evidence type="ECO:0000313" key="3">
    <source>
        <dbReference type="Proteomes" id="UP000772434"/>
    </source>
</evidence>
<comment type="caution">
    <text evidence="2">The sequence shown here is derived from an EMBL/GenBank/DDBJ whole genome shotgun (WGS) entry which is preliminary data.</text>
</comment>
<feature type="region of interest" description="Disordered" evidence="1">
    <location>
        <begin position="1"/>
        <end position="107"/>
    </location>
</feature>
<keyword evidence="3" id="KW-1185">Reference proteome</keyword>
<feature type="compositionally biased region" description="Basic and acidic residues" evidence="1">
    <location>
        <begin position="20"/>
        <end position="36"/>
    </location>
</feature>
<dbReference type="Proteomes" id="UP000772434">
    <property type="component" value="Unassembled WGS sequence"/>
</dbReference>
<proteinExistence type="predicted"/>
<gene>
    <name evidence="2" type="ORF">BDP27DRAFT_1364175</name>
</gene>
<dbReference type="EMBL" id="JADNRY010000062">
    <property type="protein sequence ID" value="KAF9068283.1"/>
    <property type="molecule type" value="Genomic_DNA"/>
</dbReference>
<sequence length="518" mass="57543">MHSSIYSEEDSRHHSGHGHAQRDDRERNTRWDEGSFHPDSSSDVPVSSPHADDCSDTVRPVEQNFHAIGPRAGHPSHTDERSYEDGQSPMAYEMTVSQSGRSAEVSLPGPVKQDLHAVELSPIAHHTNERSHGNRPQFSSADAAELAPQSARPARNTTAEPPSQQMRSLEAELLTARRENRTKNDENERLKRRLSSAQKEIAYYRKKDAHSQELLETQRRELQGALAFLNTIDAYSGGDIIDMLNALNSEIFQGAAIITDSLDGARPGGGSYRRSDEASEVEEIRRALGDEVRVLLQEDGTEGENIAINQAALQTSLNIALEQICRRWSNNDSADQALNDVYVQIRAQQGQVLVPGTWRSLTRAQTKPLVYQNPGLLEHIVGQMKAILVVAEWWPYRDSESERQIASMARKKVSAILELLAKLDEAMNERVTSTDMMLYVPALGVPFDAQTMEDADGGESSSGTVLLVPEMGLKRVAKNSAGRDETTVLLKPKVYLRESLVKQKTTRAVRGTEVQIRK</sequence>
<name>A0A9P5U7U7_9AGAR</name>
<dbReference type="AlphaFoldDB" id="A0A9P5U7U7"/>
<protein>
    <submittedName>
        <fullName evidence="2">Uncharacterized protein</fullName>
    </submittedName>
</protein>
<reference evidence="2" key="1">
    <citation type="submission" date="2020-11" db="EMBL/GenBank/DDBJ databases">
        <authorList>
            <consortium name="DOE Joint Genome Institute"/>
            <person name="Ahrendt S."/>
            <person name="Riley R."/>
            <person name="Andreopoulos W."/>
            <person name="Labutti K."/>
            <person name="Pangilinan J."/>
            <person name="Ruiz-Duenas F.J."/>
            <person name="Barrasa J.M."/>
            <person name="Sanchez-Garcia M."/>
            <person name="Camarero S."/>
            <person name="Miyauchi S."/>
            <person name="Serrano A."/>
            <person name="Linde D."/>
            <person name="Babiker R."/>
            <person name="Drula E."/>
            <person name="Ayuso-Fernandez I."/>
            <person name="Pacheco R."/>
            <person name="Padilla G."/>
            <person name="Ferreira P."/>
            <person name="Barriuso J."/>
            <person name="Kellner H."/>
            <person name="Castanera R."/>
            <person name="Alfaro M."/>
            <person name="Ramirez L."/>
            <person name="Pisabarro A.G."/>
            <person name="Kuo A."/>
            <person name="Tritt A."/>
            <person name="Lipzen A."/>
            <person name="He G."/>
            <person name="Yan M."/>
            <person name="Ng V."/>
            <person name="Cullen D."/>
            <person name="Martin F."/>
            <person name="Rosso M.-N."/>
            <person name="Henrissat B."/>
            <person name="Hibbett D."/>
            <person name="Martinez A.T."/>
            <person name="Grigoriev I.V."/>
        </authorList>
    </citation>
    <scope>NUCLEOTIDE SEQUENCE</scope>
    <source>
        <strain evidence="2">AH 40177</strain>
    </source>
</reference>
<feature type="compositionally biased region" description="Polar residues" evidence="1">
    <location>
        <begin position="155"/>
        <end position="167"/>
    </location>
</feature>
<accession>A0A9P5U7U7</accession>
<evidence type="ECO:0000256" key="1">
    <source>
        <dbReference type="SAM" id="MobiDB-lite"/>
    </source>
</evidence>
<organism evidence="2 3">
    <name type="scientific">Rhodocollybia butyracea</name>
    <dbReference type="NCBI Taxonomy" id="206335"/>
    <lineage>
        <taxon>Eukaryota</taxon>
        <taxon>Fungi</taxon>
        <taxon>Dikarya</taxon>
        <taxon>Basidiomycota</taxon>
        <taxon>Agaricomycotina</taxon>
        <taxon>Agaricomycetes</taxon>
        <taxon>Agaricomycetidae</taxon>
        <taxon>Agaricales</taxon>
        <taxon>Marasmiineae</taxon>
        <taxon>Omphalotaceae</taxon>
        <taxon>Rhodocollybia</taxon>
    </lineage>
</organism>